<dbReference type="AlphaFoldDB" id="A0AAD9K2T6"/>
<comment type="caution">
    <text evidence="1">The sequence shown here is derived from an EMBL/GenBank/DDBJ whole genome shotgun (WGS) entry which is preliminary data.</text>
</comment>
<keyword evidence="2" id="KW-1185">Reference proteome</keyword>
<evidence type="ECO:0000313" key="2">
    <source>
        <dbReference type="Proteomes" id="UP001209878"/>
    </source>
</evidence>
<evidence type="ECO:0000313" key="1">
    <source>
        <dbReference type="EMBL" id="KAK2163727.1"/>
    </source>
</evidence>
<dbReference type="EMBL" id="JAODUO010001448">
    <property type="protein sequence ID" value="KAK2163727.1"/>
    <property type="molecule type" value="Genomic_DNA"/>
</dbReference>
<gene>
    <name evidence="1" type="ORF">NP493_1443g00045</name>
</gene>
<accession>A0AAD9K2T6</accession>
<dbReference type="Proteomes" id="UP001209878">
    <property type="component" value="Unassembled WGS sequence"/>
</dbReference>
<protein>
    <submittedName>
        <fullName evidence="1">Uncharacterized protein</fullName>
    </submittedName>
</protein>
<reference evidence="1" key="1">
    <citation type="journal article" date="2023" name="Mol. Biol. Evol.">
        <title>Third-Generation Sequencing Reveals the Adaptive Role of the Epigenome in Three Deep-Sea Polychaetes.</title>
        <authorList>
            <person name="Perez M."/>
            <person name="Aroh O."/>
            <person name="Sun Y."/>
            <person name="Lan Y."/>
            <person name="Juniper S.K."/>
            <person name="Young C.R."/>
            <person name="Angers B."/>
            <person name="Qian P.Y."/>
        </authorList>
    </citation>
    <scope>NUCLEOTIDE SEQUENCE</scope>
    <source>
        <strain evidence="1">R07B-5</strain>
    </source>
</reference>
<proteinExistence type="predicted"/>
<name>A0AAD9K2T6_RIDPI</name>
<sequence>MEARLPQDKLDAAITLVRSLSRRKKVTLRELQRLLGTLAFCTKVLMPGWHFL</sequence>
<organism evidence="1 2">
    <name type="scientific">Ridgeia piscesae</name>
    <name type="common">Tubeworm</name>
    <dbReference type="NCBI Taxonomy" id="27915"/>
    <lineage>
        <taxon>Eukaryota</taxon>
        <taxon>Metazoa</taxon>
        <taxon>Spiralia</taxon>
        <taxon>Lophotrochozoa</taxon>
        <taxon>Annelida</taxon>
        <taxon>Polychaeta</taxon>
        <taxon>Sedentaria</taxon>
        <taxon>Canalipalpata</taxon>
        <taxon>Sabellida</taxon>
        <taxon>Siboglinidae</taxon>
        <taxon>Ridgeia</taxon>
    </lineage>
</organism>